<dbReference type="InterPro" id="IPR007698">
    <property type="entry name" value="AlaDH/PNT_NAD(H)-bd"/>
</dbReference>
<evidence type="ECO:0000259" key="14">
    <source>
        <dbReference type="SMART" id="SM01002"/>
    </source>
</evidence>
<comment type="similarity">
    <text evidence="2">Belongs to the AlaDH/PNT family.</text>
</comment>
<dbReference type="Pfam" id="PF05222">
    <property type="entry name" value="AlaDh_PNT_N"/>
    <property type="match status" value="1"/>
</dbReference>
<evidence type="ECO:0000313" key="16">
    <source>
        <dbReference type="EMBL" id="KOG12487.1"/>
    </source>
</evidence>
<dbReference type="GO" id="GO:0019878">
    <property type="term" value="P:lysine biosynthetic process via aminoadipic acid"/>
    <property type="evidence" value="ECO:0007669"/>
    <property type="project" value="UniProtKB-UniPathway"/>
</dbReference>
<comment type="catalytic activity">
    <reaction evidence="11">
        <text>L-saccharopine + NAD(+) + H2O = L-lysine + 2-oxoglutarate + NADH + H(+)</text>
        <dbReference type="Rhea" id="RHEA:12440"/>
        <dbReference type="ChEBI" id="CHEBI:15377"/>
        <dbReference type="ChEBI" id="CHEBI:15378"/>
        <dbReference type="ChEBI" id="CHEBI:16810"/>
        <dbReference type="ChEBI" id="CHEBI:32551"/>
        <dbReference type="ChEBI" id="CHEBI:57540"/>
        <dbReference type="ChEBI" id="CHEBI:57945"/>
        <dbReference type="ChEBI" id="CHEBI:57951"/>
        <dbReference type="EC" id="1.5.1.7"/>
    </reaction>
</comment>
<comment type="subunit">
    <text evidence="3">Monomer.</text>
</comment>
<dbReference type="Proteomes" id="UP000037023">
    <property type="component" value="Unassembled WGS sequence"/>
</dbReference>
<name>A0A0L8JFM9_STRVR</name>
<dbReference type="SUPFAM" id="SSF51735">
    <property type="entry name" value="NAD(P)-binding Rossmann-fold domains"/>
    <property type="match status" value="1"/>
</dbReference>
<evidence type="ECO:0000256" key="3">
    <source>
        <dbReference type="ARBA" id="ARBA00011245"/>
    </source>
</evidence>
<dbReference type="SMART" id="SM01003">
    <property type="entry name" value="AlaDh_PNT_N"/>
    <property type="match status" value="1"/>
</dbReference>
<feature type="binding site" evidence="13">
    <location>
        <position position="251"/>
    </location>
    <ligand>
        <name>NAD(+)</name>
        <dbReference type="ChEBI" id="CHEBI:57540"/>
    </ligand>
</feature>
<feature type="domain" description="Alanine dehydrogenase/pyridine nucleotide transhydrogenase N-terminal" evidence="15">
    <location>
        <begin position="3"/>
        <end position="128"/>
    </location>
</feature>
<organism evidence="16 17">
    <name type="scientific">Streptomyces viridochromogenes</name>
    <dbReference type="NCBI Taxonomy" id="1938"/>
    <lineage>
        <taxon>Bacteria</taxon>
        <taxon>Bacillati</taxon>
        <taxon>Actinomycetota</taxon>
        <taxon>Actinomycetes</taxon>
        <taxon>Kitasatosporales</taxon>
        <taxon>Streptomycetaceae</taxon>
        <taxon>Streptomyces</taxon>
    </lineage>
</organism>
<evidence type="ECO:0000256" key="11">
    <source>
        <dbReference type="ARBA" id="ARBA00047860"/>
    </source>
</evidence>
<dbReference type="UniPathway" id="UPA00033">
    <property type="reaction ID" value="UER00034"/>
</dbReference>
<reference evidence="16 17" key="1">
    <citation type="submission" date="2015-06" db="EMBL/GenBank/DDBJ databases">
        <authorList>
            <person name="Hoefler B.C."/>
            <person name="Straight P.D."/>
        </authorList>
    </citation>
    <scope>NUCLEOTIDE SEQUENCE [LARGE SCALE GENOMIC DNA]</scope>
    <source>
        <strain evidence="16 17">NRRL 3427</strain>
    </source>
</reference>
<dbReference type="AlphaFoldDB" id="A0A0L8JFM9"/>
<feature type="binding site" evidence="13">
    <location>
        <position position="116"/>
    </location>
    <ligand>
        <name>NAD(+)</name>
        <dbReference type="ChEBI" id="CHEBI:57540"/>
    </ligand>
</feature>
<feature type="active site" description="Proton acceptor" evidence="12">
    <location>
        <position position="64"/>
    </location>
</feature>
<dbReference type="PANTHER" id="PTHR11133">
    <property type="entry name" value="SACCHAROPINE DEHYDROGENASE"/>
    <property type="match status" value="1"/>
</dbReference>
<evidence type="ECO:0000313" key="17">
    <source>
        <dbReference type="Proteomes" id="UP000037023"/>
    </source>
</evidence>
<evidence type="ECO:0000256" key="7">
    <source>
        <dbReference type="ARBA" id="ARBA00023002"/>
    </source>
</evidence>
<keyword evidence="7" id="KW-0560">Oxidoreductase</keyword>
<dbReference type="InterPro" id="IPR036291">
    <property type="entry name" value="NAD(P)-bd_dom_sf"/>
</dbReference>
<dbReference type="PANTHER" id="PTHR11133:SF23">
    <property type="entry name" value="SACCHAROPINE DEHYDROGENASE [NAD(+), L-LYSINE-FORMING]"/>
    <property type="match status" value="1"/>
</dbReference>
<evidence type="ECO:0000256" key="6">
    <source>
        <dbReference type="ARBA" id="ARBA00022605"/>
    </source>
</evidence>
<dbReference type="GO" id="GO:0005737">
    <property type="term" value="C:cytoplasm"/>
    <property type="evidence" value="ECO:0007669"/>
    <property type="project" value="TreeGrafter"/>
</dbReference>
<feature type="binding site" evidence="13">
    <location>
        <position position="205"/>
    </location>
    <ligand>
        <name>NAD(+)</name>
        <dbReference type="ChEBI" id="CHEBI:57540"/>
    </ligand>
</feature>
<evidence type="ECO:0000256" key="8">
    <source>
        <dbReference type="ARBA" id="ARBA00023027"/>
    </source>
</evidence>
<evidence type="ECO:0000256" key="12">
    <source>
        <dbReference type="PIRSR" id="PIRSR018250-1"/>
    </source>
</evidence>
<dbReference type="InterPro" id="IPR051168">
    <property type="entry name" value="AASS"/>
</dbReference>
<feature type="domain" description="Alanine dehydrogenase/pyridine nucleotide transhydrogenase NAD(H)-binding" evidence="14">
    <location>
        <begin position="156"/>
        <end position="289"/>
    </location>
</feature>
<evidence type="ECO:0000256" key="9">
    <source>
        <dbReference type="ARBA" id="ARBA00023157"/>
    </source>
</evidence>
<keyword evidence="8 13" id="KW-0520">NAD</keyword>
<evidence type="ECO:0000256" key="2">
    <source>
        <dbReference type="ARBA" id="ARBA00005689"/>
    </source>
</evidence>
<comment type="caution">
    <text evidence="16">The sequence shown here is derived from an EMBL/GenBank/DDBJ whole genome shotgun (WGS) entry which is preliminary data.</text>
</comment>
<keyword evidence="6" id="KW-0028">Amino-acid biosynthesis</keyword>
<evidence type="ECO:0000256" key="5">
    <source>
        <dbReference type="ARBA" id="ARBA00021221"/>
    </source>
</evidence>
<proteinExistence type="inferred from homology"/>
<evidence type="ECO:0000259" key="15">
    <source>
        <dbReference type="SMART" id="SM01003"/>
    </source>
</evidence>
<dbReference type="EMBL" id="LGUP01000381">
    <property type="protein sequence ID" value="KOG12487.1"/>
    <property type="molecule type" value="Genomic_DNA"/>
</dbReference>
<dbReference type="InterPro" id="IPR027281">
    <property type="entry name" value="Lys1"/>
</dbReference>
<evidence type="ECO:0000256" key="13">
    <source>
        <dbReference type="PIRSR" id="PIRSR018250-3"/>
    </source>
</evidence>
<dbReference type="SMART" id="SM01002">
    <property type="entry name" value="AlaDh_PNT_C"/>
    <property type="match status" value="1"/>
</dbReference>
<dbReference type="InterPro" id="IPR007886">
    <property type="entry name" value="AlaDH/PNT_N"/>
</dbReference>
<dbReference type="PATRIC" id="fig|1938.6.peg.6913"/>
<evidence type="ECO:0000256" key="4">
    <source>
        <dbReference type="ARBA" id="ARBA00012847"/>
    </source>
</evidence>
<dbReference type="GO" id="GO:0004754">
    <property type="term" value="F:saccharopine dehydrogenase (NAD+, L-lysine-forming) activity"/>
    <property type="evidence" value="ECO:0007669"/>
    <property type="project" value="UniProtKB-EC"/>
</dbReference>
<accession>A0A0L8JFM9</accession>
<dbReference type="SUPFAM" id="SSF52283">
    <property type="entry name" value="Formate/glycerate dehydrogenase catalytic domain-like"/>
    <property type="match status" value="1"/>
</dbReference>
<dbReference type="PIRSF" id="PIRSF018250">
    <property type="entry name" value="Saccharopine_DH_Lys"/>
    <property type="match status" value="1"/>
</dbReference>
<comment type="pathway">
    <text evidence="1">Amino-acid biosynthesis; L-lysine biosynthesis via AAA pathway; L-lysine from L-alpha-aminoadipate (fungal route): step 3/3.</text>
</comment>
<dbReference type="Gene3D" id="3.40.50.720">
    <property type="entry name" value="NAD(P)-binding Rossmann-like Domain"/>
    <property type="match status" value="2"/>
</dbReference>
<gene>
    <name evidence="16" type="ORF">ADK34_32140</name>
</gene>
<sequence>MSELRAPLAPEHAGELVRLGVRLVVEESADRTFPIEAYAAAGCAVAPAGSWPDAPVDAYVLGLKELPPRPYALVHRHVFFGHAYKSQPGGSELLRRFTAGGGTLLDLEYAVDAAGRRIAAFGYWAGYVGANVAALHAYGRLGRPLVPGGRDAWDAALVALGDTGRSAHERTSALVIGAAGRCGAGACEALERAGIRATRWGHDETQRLDRKALLAHDLLVNTIGTATPVAPFVTKADLDDPGRRLRLLCDVTCDVGSPCNAVPVYDRPTTWAEPVVRVHEGDPPLDVIALDNLPSLLPTESSRAFSADLWPHLLTLRPDGPTGPAWVRSLDAFRRSLLRVPGSDSVGT</sequence>
<dbReference type="EC" id="1.5.1.7" evidence="4"/>
<feature type="binding site" evidence="13">
    <location>
        <begin position="180"/>
        <end position="181"/>
    </location>
    <ligand>
        <name>NAD(+)</name>
        <dbReference type="ChEBI" id="CHEBI:57540"/>
    </ligand>
</feature>
<evidence type="ECO:0000256" key="10">
    <source>
        <dbReference type="ARBA" id="ARBA00033228"/>
    </source>
</evidence>
<keyword evidence="9" id="KW-1015">Disulfide bond</keyword>
<protein>
    <recommendedName>
        <fullName evidence="5">Saccharopine dehydrogenase [NAD(+), L-lysine-forming]</fullName>
        <ecNumber evidence="4">1.5.1.7</ecNumber>
    </recommendedName>
    <alternativeName>
        <fullName evidence="10">Lysine--2-oxoglutarate reductase</fullName>
    </alternativeName>
</protein>
<feature type="active site" description="Proton donor" evidence="12">
    <location>
        <position position="82"/>
    </location>
</feature>
<evidence type="ECO:0000256" key="1">
    <source>
        <dbReference type="ARBA" id="ARBA00004884"/>
    </source>
</evidence>